<evidence type="ECO:0000256" key="3">
    <source>
        <dbReference type="ARBA" id="ARBA00022737"/>
    </source>
</evidence>
<feature type="compositionally biased region" description="Basic residues" evidence="7">
    <location>
        <begin position="1391"/>
        <end position="1401"/>
    </location>
</feature>
<dbReference type="SUPFAM" id="SSF48371">
    <property type="entry name" value="ARM repeat"/>
    <property type="match status" value="1"/>
</dbReference>
<dbReference type="GO" id="GO:0006281">
    <property type="term" value="P:DNA repair"/>
    <property type="evidence" value="ECO:0007669"/>
    <property type="project" value="TreeGrafter"/>
</dbReference>
<reference evidence="8" key="1">
    <citation type="submission" date="2025-08" db="UniProtKB">
        <authorList>
            <consortium name="Ensembl"/>
        </authorList>
    </citation>
    <scope>IDENTIFICATION</scope>
</reference>
<dbReference type="InterPro" id="IPR016024">
    <property type="entry name" value="ARM-type_fold"/>
</dbReference>
<evidence type="ECO:0000256" key="1">
    <source>
        <dbReference type="ARBA" id="ARBA00004123"/>
    </source>
</evidence>
<feature type="compositionally biased region" description="Low complexity" evidence="7">
    <location>
        <begin position="1143"/>
        <end position="1154"/>
    </location>
</feature>
<keyword evidence="6" id="KW-0131">Cell cycle</keyword>
<keyword evidence="3" id="KW-0677">Repeat</keyword>
<evidence type="ECO:0000313" key="8">
    <source>
        <dbReference type="Ensembl" id="ENSCMMP00000026007.1"/>
    </source>
</evidence>
<dbReference type="GO" id="GO:0000785">
    <property type="term" value="C:chromatin"/>
    <property type="evidence" value="ECO:0007669"/>
    <property type="project" value="TreeGrafter"/>
</dbReference>
<dbReference type="PANTHER" id="PTHR12663:SF1">
    <property type="entry name" value="SISTER CHROMATID COHESION PROTEIN PDS5 HOMOLOG B"/>
    <property type="match status" value="1"/>
</dbReference>
<dbReference type="Pfam" id="PF20168">
    <property type="entry name" value="PDS5"/>
    <property type="match status" value="1"/>
</dbReference>
<keyword evidence="2" id="KW-0132">Cell division</keyword>
<evidence type="ECO:0000256" key="6">
    <source>
        <dbReference type="ARBA" id="ARBA00023306"/>
    </source>
</evidence>
<feature type="compositionally biased region" description="Basic and acidic residues" evidence="7">
    <location>
        <begin position="1218"/>
        <end position="1227"/>
    </location>
</feature>
<dbReference type="GO" id="GO:0051301">
    <property type="term" value="P:cell division"/>
    <property type="evidence" value="ECO:0007669"/>
    <property type="project" value="UniProtKB-KW"/>
</dbReference>
<organism evidence="8 9">
    <name type="scientific">Cairina moschata</name>
    <name type="common">Muscovy duck</name>
    <dbReference type="NCBI Taxonomy" id="8855"/>
    <lineage>
        <taxon>Eukaryota</taxon>
        <taxon>Metazoa</taxon>
        <taxon>Chordata</taxon>
        <taxon>Craniata</taxon>
        <taxon>Vertebrata</taxon>
        <taxon>Euteleostomi</taxon>
        <taxon>Archelosauria</taxon>
        <taxon>Archosauria</taxon>
        <taxon>Dinosauria</taxon>
        <taxon>Saurischia</taxon>
        <taxon>Theropoda</taxon>
        <taxon>Coelurosauria</taxon>
        <taxon>Aves</taxon>
        <taxon>Neognathae</taxon>
        <taxon>Galloanserae</taxon>
        <taxon>Anseriformes</taxon>
        <taxon>Anatidae</taxon>
        <taxon>Anatinae</taxon>
        <taxon>Cairina</taxon>
    </lineage>
</organism>
<feature type="compositionally biased region" description="Polar residues" evidence="7">
    <location>
        <begin position="1313"/>
        <end position="1326"/>
    </location>
</feature>
<keyword evidence="4" id="KW-0498">Mitosis</keyword>
<comment type="subcellular location">
    <subcellularLocation>
        <location evidence="1">Nucleus</location>
    </subcellularLocation>
</comment>
<dbReference type="FunFam" id="1.25.10.10:FF:001146">
    <property type="entry name" value="PDS5 cohesin associated factor B"/>
    <property type="match status" value="1"/>
</dbReference>
<evidence type="ECO:0000256" key="4">
    <source>
        <dbReference type="ARBA" id="ARBA00022776"/>
    </source>
</evidence>
<evidence type="ECO:0000256" key="5">
    <source>
        <dbReference type="ARBA" id="ARBA00023242"/>
    </source>
</evidence>
<dbReference type="CDD" id="cd19953">
    <property type="entry name" value="PDS5"/>
    <property type="match status" value="1"/>
</dbReference>
<feature type="compositionally biased region" description="Acidic residues" evidence="7">
    <location>
        <begin position="1375"/>
        <end position="1386"/>
    </location>
</feature>
<dbReference type="Ensembl" id="ENSCMMT00000028438.1">
    <property type="protein sequence ID" value="ENSCMMP00000026007.1"/>
    <property type="gene ID" value="ENSCMMG00000015632.1"/>
</dbReference>
<dbReference type="InterPro" id="IPR011989">
    <property type="entry name" value="ARM-like"/>
</dbReference>
<reference evidence="8" key="2">
    <citation type="submission" date="2025-09" db="UniProtKB">
        <authorList>
            <consortium name="Ensembl"/>
        </authorList>
    </citation>
    <scope>IDENTIFICATION</scope>
</reference>
<evidence type="ECO:0000256" key="2">
    <source>
        <dbReference type="ARBA" id="ARBA00022618"/>
    </source>
</evidence>
<dbReference type="PANTHER" id="PTHR12663">
    <property type="entry name" value="ANDROGEN INDUCED INHIBITOR OF PROLIFERATION AS3 / PDS5-RELATED"/>
    <property type="match status" value="1"/>
</dbReference>
<keyword evidence="5" id="KW-0539">Nucleus</keyword>
<feature type="compositionally biased region" description="Basic and acidic residues" evidence="7">
    <location>
        <begin position="1178"/>
        <end position="1196"/>
    </location>
</feature>
<feature type="compositionally biased region" description="Basic residues" evidence="7">
    <location>
        <begin position="1296"/>
        <end position="1307"/>
    </location>
</feature>
<dbReference type="GO" id="GO:0005634">
    <property type="term" value="C:nucleus"/>
    <property type="evidence" value="ECO:0007669"/>
    <property type="project" value="UniProtKB-SubCell"/>
</dbReference>
<dbReference type="Proteomes" id="UP000694556">
    <property type="component" value="Unassembled WGS sequence"/>
</dbReference>
<name>A0A8C3CZV4_CAIMO</name>
<feature type="compositionally biased region" description="Low complexity" evidence="7">
    <location>
        <begin position="1126"/>
        <end position="1136"/>
    </location>
</feature>
<sequence length="1401" mass="159517">MAHSKTRANDGKITYPPGVKEISDKISKEEMVRRLKMVVKTFMDMDQDSEEEKELYLNLALHLASDFFLKHPDKDVRLLVACCLADIFRIYAPEAPYTSPDKLKDIFMFITRQLKGLEDTKSPQFNRYFYLLENIAWVKSYNICFELEDSNEIFTQLYRTLFSVINNGHNQKVHMHMVDLMSSIICEGDTVSQELLDTVLVNLVPAHKNLNKQAYDLAKALLKRTAQAIEPYITNFFNQVLMLGKTSISDLSEHVFDLILELYNIDSHLLLSVLPQLEFKLKSNDNEERLQVVKLLAKMFGAKDSELASQNKPLWQCYLGRFNDIHVPIRLECVKFASHCLMNHPDLAKDLTEYLKVRSHDPEEAIRHDVIVSIVTAAKKDLLLVNDHLLNFVRERTLDKRWRVRKEAMMGLAQIYKKYSLQSEAGKEAAKQISWIKDKLLHIYYQNSIDDRLLVERIFAQYMVPHNLETNERMKCLYYLYATLDSNAVKYVPFSTSCKIIFNTTDASSKAIFSKVMVITRNLPDPGKAQDFMKKFTQVLEDDEKIRSQLEMLVSPTCSCKQAEGCVREITKKLGNPKQPTNPFLEMIKFLLERIAPVHIDTESISALIKQVNKSIDGTADDEDEGVPTDQAIRAGLELLKVLSFTHPISFHSAETFESLLACLKMDDEKVAEAALQIFKNTGGKIEEDFPHIRSALLPVLHHKAKKGPPRQAKYAIHCIHAIFSSKETQFAQIFEPLHKSLDPSNFEHLITPLVTIGHIAMLAPDQFAAPLKSLVATFIVKDLLMNDRIPGKKTTKLWVPDEEVSPETLVKIQAIKMMVRWLLGMKNNHSKSGTSTLRLLTTILHSDGDLTEQGKISKPDMSRLRLAAGSAIVKLAQEPCYHEIITLEQYQLCALAINDECYQVRQIFAQKLHKGLSRLRLPLEYMAICALCAKDPVKERRAHARQCLVKNINVRREYLKQHAAVSEKLLSLLPEYVVPYTIHLLAHDPDYVKVQDIEQLKDIKECLWFILEILMAKNENNSHAFIRKMVENIKQTKDAQGPDDAKMNEKLYTVCDVAMNIIMSKSTTYSLESPKDPVLPARYFTQPDKNFSNTKNYLPPEMKSFFTPGKPKAANVLGAVNKPLSSAGKQSQSKSSRMETVSNASSSSNPSSPGRIKGRLSEIEKPRGRKKPAITDSEEKLSIDDLNKLGQEQKLRGSQRGRKRPAVVSESDETQWQEEKRLKDDVIESEDEQNSPPKKGRRGRPPKANNGSTPKEEPPAKSSKRSKKKQTPAAAVEEEEEEEERQTENIEQKPKGRQNRTTKRTQQRAEPSETSTVESAQSTPQKGRGRSSKTPPSQQKKVRAGRSKQAASKENESSEEMDVFQSTSPVSDDIPQEEVMEEEEVSTINVRRRTSKRERR</sequence>
<dbReference type="Gene3D" id="1.25.10.10">
    <property type="entry name" value="Leucine-rich Repeat Variant"/>
    <property type="match status" value="2"/>
</dbReference>
<accession>A0A8C3CZV4</accession>
<dbReference type="InterPro" id="IPR039776">
    <property type="entry name" value="Pds5"/>
</dbReference>
<evidence type="ECO:0000313" key="9">
    <source>
        <dbReference type="Proteomes" id="UP000694556"/>
    </source>
</evidence>
<feature type="compositionally biased region" description="Acidic residues" evidence="7">
    <location>
        <begin position="1277"/>
        <end position="1286"/>
    </location>
</feature>
<protein>
    <submittedName>
        <fullName evidence="8">PDS5 cohesin associated factor B</fullName>
    </submittedName>
</protein>
<feature type="region of interest" description="Disordered" evidence="7">
    <location>
        <begin position="1124"/>
        <end position="1401"/>
    </location>
</feature>
<proteinExistence type="predicted"/>
<evidence type="ECO:0000256" key="7">
    <source>
        <dbReference type="SAM" id="MobiDB-lite"/>
    </source>
</evidence>
<dbReference type="GO" id="GO:0007064">
    <property type="term" value="P:mitotic sister chromatid cohesion"/>
    <property type="evidence" value="ECO:0007669"/>
    <property type="project" value="InterPro"/>
</dbReference>
<dbReference type="FunFam" id="1.25.10.10:FF:000064">
    <property type="entry name" value="Sister chromatid cohesion protein PDS5 homolog A"/>
    <property type="match status" value="1"/>
</dbReference>
<keyword evidence="9" id="KW-1185">Reference proteome</keyword>